<protein>
    <submittedName>
        <fullName evidence="1">Uncharacterized protein</fullName>
    </submittedName>
</protein>
<feature type="non-terminal residue" evidence="1">
    <location>
        <position position="31"/>
    </location>
</feature>
<gene>
    <name evidence="1" type="ORF">THAOC_01385</name>
</gene>
<organism evidence="1 2">
    <name type="scientific">Thalassiosira oceanica</name>
    <name type="common">Marine diatom</name>
    <dbReference type="NCBI Taxonomy" id="159749"/>
    <lineage>
        <taxon>Eukaryota</taxon>
        <taxon>Sar</taxon>
        <taxon>Stramenopiles</taxon>
        <taxon>Ochrophyta</taxon>
        <taxon>Bacillariophyta</taxon>
        <taxon>Coscinodiscophyceae</taxon>
        <taxon>Thalassiosirophycidae</taxon>
        <taxon>Thalassiosirales</taxon>
        <taxon>Thalassiosiraceae</taxon>
        <taxon>Thalassiosira</taxon>
    </lineage>
</organism>
<comment type="caution">
    <text evidence="1">The sequence shown here is derived from an EMBL/GenBank/DDBJ whole genome shotgun (WGS) entry which is preliminary data.</text>
</comment>
<dbReference type="AlphaFoldDB" id="K0THD4"/>
<reference evidence="1 2" key="1">
    <citation type="journal article" date="2012" name="Genome Biol.">
        <title>Genome and low-iron response of an oceanic diatom adapted to chronic iron limitation.</title>
        <authorList>
            <person name="Lommer M."/>
            <person name="Specht M."/>
            <person name="Roy A.S."/>
            <person name="Kraemer L."/>
            <person name="Andreson R."/>
            <person name="Gutowska M.A."/>
            <person name="Wolf J."/>
            <person name="Bergner S.V."/>
            <person name="Schilhabel M.B."/>
            <person name="Klostermeier U.C."/>
            <person name="Beiko R.G."/>
            <person name="Rosenstiel P."/>
            <person name="Hippler M."/>
            <person name="Laroche J."/>
        </authorList>
    </citation>
    <scope>NUCLEOTIDE SEQUENCE [LARGE SCALE GENOMIC DNA]</scope>
    <source>
        <strain evidence="1 2">CCMP1005</strain>
    </source>
</reference>
<keyword evidence="2" id="KW-1185">Reference proteome</keyword>
<dbReference type="Proteomes" id="UP000266841">
    <property type="component" value="Unassembled WGS sequence"/>
</dbReference>
<evidence type="ECO:0000313" key="1">
    <source>
        <dbReference type="EMBL" id="EJK76830.1"/>
    </source>
</evidence>
<dbReference type="EMBL" id="AGNL01001650">
    <property type="protein sequence ID" value="EJK76830.1"/>
    <property type="molecule type" value="Genomic_DNA"/>
</dbReference>
<accession>K0THD4</accession>
<proteinExistence type="predicted"/>
<sequence length="31" mass="3454">MCKSSDAGGSCQVLSHLSLAIDRWIIYLWLS</sequence>
<name>K0THD4_THAOC</name>
<evidence type="ECO:0000313" key="2">
    <source>
        <dbReference type="Proteomes" id="UP000266841"/>
    </source>
</evidence>